<feature type="region of interest" description="Disordered" evidence="1">
    <location>
        <begin position="32"/>
        <end position="57"/>
    </location>
</feature>
<name>A0ABN9TA06_9DINO</name>
<gene>
    <name evidence="2" type="ORF">PCOR1329_LOCUS37043</name>
</gene>
<accession>A0ABN9TA06</accession>
<keyword evidence="3" id="KW-1185">Reference proteome</keyword>
<dbReference type="Proteomes" id="UP001189429">
    <property type="component" value="Unassembled WGS sequence"/>
</dbReference>
<evidence type="ECO:0000313" key="2">
    <source>
        <dbReference type="EMBL" id="CAK0841995.1"/>
    </source>
</evidence>
<evidence type="ECO:0000256" key="1">
    <source>
        <dbReference type="SAM" id="MobiDB-lite"/>
    </source>
</evidence>
<comment type="caution">
    <text evidence="2">The sequence shown here is derived from an EMBL/GenBank/DDBJ whole genome shotgun (WGS) entry which is preliminary data.</text>
</comment>
<feature type="compositionally biased region" description="Low complexity" evidence="1">
    <location>
        <begin position="36"/>
        <end position="50"/>
    </location>
</feature>
<sequence>MRKRRAERSKALPRELLAAGLRGRGCVLGGPAEPSPAVAAGRQPRPAAARPGDRRPLGPRLELVPNAGSSLVGCACAAATLRAVCARSPFDAVFEVRPGGPRVHCVWMPVVLMSGAGEHAHHPLAWAALMASLGAWTAEISAVALYTNGAELRAYQRRWRAQWGQTRIVGAPVEGTPRAAAPAEGTTAGGAAAA</sequence>
<evidence type="ECO:0000313" key="3">
    <source>
        <dbReference type="Proteomes" id="UP001189429"/>
    </source>
</evidence>
<proteinExistence type="predicted"/>
<feature type="region of interest" description="Disordered" evidence="1">
    <location>
        <begin position="174"/>
        <end position="194"/>
    </location>
</feature>
<dbReference type="EMBL" id="CAUYUJ010014498">
    <property type="protein sequence ID" value="CAK0841995.1"/>
    <property type="molecule type" value="Genomic_DNA"/>
</dbReference>
<organism evidence="2 3">
    <name type="scientific">Prorocentrum cordatum</name>
    <dbReference type="NCBI Taxonomy" id="2364126"/>
    <lineage>
        <taxon>Eukaryota</taxon>
        <taxon>Sar</taxon>
        <taxon>Alveolata</taxon>
        <taxon>Dinophyceae</taxon>
        <taxon>Prorocentrales</taxon>
        <taxon>Prorocentraceae</taxon>
        <taxon>Prorocentrum</taxon>
    </lineage>
</organism>
<protein>
    <submittedName>
        <fullName evidence="2">Uncharacterized protein</fullName>
    </submittedName>
</protein>
<reference evidence="2" key="1">
    <citation type="submission" date="2023-10" db="EMBL/GenBank/DDBJ databases">
        <authorList>
            <person name="Chen Y."/>
            <person name="Shah S."/>
            <person name="Dougan E. K."/>
            <person name="Thang M."/>
            <person name="Chan C."/>
        </authorList>
    </citation>
    <scope>NUCLEOTIDE SEQUENCE [LARGE SCALE GENOMIC DNA]</scope>
</reference>